<name>A0A8E2E5E0_9PEZI</name>
<sequence length="124" mass="13888">MCQKRAKIFTCGCQGDPRLEACRSAIIANSCCEDIPIGPERKSYFPCYNCIRKEVTEEKKAAVEKERREEEVRAKAEAEAKGRESRDGRWEPASGRRGWGGSGRGRRAWDRVGGGGSGQWRIHA</sequence>
<dbReference type="EMBL" id="KV745122">
    <property type="protein sequence ID" value="OCK77503.1"/>
    <property type="molecule type" value="Genomic_DNA"/>
</dbReference>
<feature type="region of interest" description="Disordered" evidence="1">
    <location>
        <begin position="66"/>
        <end position="124"/>
    </location>
</feature>
<protein>
    <submittedName>
        <fullName evidence="2">Uncharacterized protein</fullName>
    </submittedName>
</protein>
<feature type="compositionally biased region" description="Basic and acidic residues" evidence="1">
    <location>
        <begin position="66"/>
        <end position="90"/>
    </location>
</feature>
<accession>A0A8E2E5E0</accession>
<evidence type="ECO:0000313" key="2">
    <source>
        <dbReference type="EMBL" id="OCK77503.1"/>
    </source>
</evidence>
<reference evidence="2 3" key="1">
    <citation type="journal article" date="2016" name="Nat. Commun.">
        <title>Ectomycorrhizal ecology is imprinted in the genome of the dominant symbiotic fungus Cenococcum geophilum.</title>
        <authorList>
            <consortium name="DOE Joint Genome Institute"/>
            <person name="Peter M."/>
            <person name="Kohler A."/>
            <person name="Ohm R.A."/>
            <person name="Kuo A."/>
            <person name="Krutzmann J."/>
            <person name="Morin E."/>
            <person name="Arend M."/>
            <person name="Barry K.W."/>
            <person name="Binder M."/>
            <person name="Choi C."/>
            <person name="Clum A."/>
            <person name="Copeland A."/>
            <person name="Grisel N."/>
            <person name="Haridas S."/>
            <person name="Kipfer T."/>
            <person name="LaButti K."/>
            <person name="Lindquist E."/>
            <person name="Lipzen A."/>
            <person name="Maire R."/>
            <person name="Meier B."/>
            <person name="Mihaltcheva S."/>
            <person name="Molinier V."/>
            <person name="Murat C."/>
            <person name="Poggeler S."/>
            <person name="Quandt C.A."/>
            <person name="Sperisen C."/>
            <person name="Tritt A."/>
            <person name="Tisserant E."/>
            <person name="Crous P.W."/>
            <person name="Henrissat B."/>
            <person name="Nehls U."/>
            <person name="Egli S."/>
            <person name="Spatafora J.W."/>
            <person name="Grigoriev I.V."/>
            <person name="Martin F.M."/>
        </authorList>
    </citation>
    <scope>NUCLEOTIDE SEQUENCE [LARGE SCALE GENOMIC DNA]</scope>
    <source>
        <strain evidence="2 3">CBS 459.81</strain>
    </source>
</reference>
<organism evidence="2 3">
    <name type="scientific">Lepidopterella palustris CBS 459.81</name>
    <dbReference type="NCBI Taxonomy" id="1314670"/>
    <lineage>
        <taxon>Eukaryota</taxon>
        <taxon>Fungi</taxon>
        <taxon>Dikarya</taxon>
        <taxon>Ascomycota</taxon>
        <taxon>Pezizomycotina</taxon>
        <taxon>Dothideomycetes</taxon>
        <taxon>Pleosporomycetidae</taxon>
        <taxon>Mytilinidiales</taxon>
        <taxon>Argynnaceae</taxon>
        <taxon>Lepidopterella</taxon>
    </lineage>
</organism>
<dbReference type="AlphaFoldDB" id="A0A8E2E5E0"/>
<proteinExistence type="predicted"/>
<evidence type="ECO:0000256" key="1">
    <source>
        <dbReference type="SAM" id="MobiDB-lite"/>
    </source>
</evidence>
<evidence type="ECO:0000313" key="3">
    <source>
        <dbReference type="Proteomes" id="UP000250266"/>
    </source>
</evidence>
<keyword evidence="3" id="KW-1185">Reference proteome</keyword>
<dbReference type="OrthoDB" id="3794829at2759"/>
<dbReference type="Proteomes" id="UP000250266">
    <property type="component" value="Unassembled WGS sequence"/>
</dbReference>
<gene>
    <name evidence="2" type="ORF">K432DRAFT_118319</name>
</gene>